<proteinExistence type="predicted"/>
<name>A0A4Q9PEZ2_9APHY</name>
<evidence type="ECO:0000313" key="2">
    <source>
        <dbReference type="EMBL" id="TBU53514.1"/>
    </source>
</evidence>
<gene>
    <name evidence="2" type="ORF">BD310DRAFT_937893</name>
</gene>
<evidence type="ECO:0000313" key="3">
    <source>
        <dbReference type="Proteomes" id="UP000292082"/>
    </source>
</evidence>
<dbReference type="EMBL" id="ML145212">
    <property type="protein sequence ID" value="TBU53514.1"/>
    <property type="molecule type" value="Genomic_DNA"/>
</dbReference>
<reference evidence="2 3" key="1">
    <citation type="submission" date="2019-01" db="EMBL/GenBank/DDBJ databases">
        <title>Draft genome sequences of three monokaryotic isolates of the white-rot basidiomycete fungus Dichomitus squalens.</title>
        <authorList>
            <consortium name="DOE Joint Genome Institute"/>
            <person name="Lopez S.C."/>
            <person name="Andreopoulos B."/>
            <person name="Pangilinan J."/>
            <person name="Lipzen A."/>
            <person name="Riley R."/>
            <person name="Ahrendt S."/>
            <person name="Ng V."/>
            <person name="Barry K."/>
            <person name="Daum C."/>
            <person name="Grigoriev I.V."/>
            <person name="Hilden K.S."/>
            <person name="Makela M.R."/>
            <person name="de Vries R.P."/>
        </authorList>
    </citation>
    <scope>NUCLEOTIDE SEQUENCE [LARGE SCALE GENOMIC DNA]</scope>
    <source>
        <strain evidence="2 3">CBS 464.89</strain>
    </source>
</reference>
<sequence>MAGSGDPPGGSSSTNPTGNSATTGNTSGPSTQPTSTSQPPDPVAAALNATAPQVSFSPDQLQAIVQTLATLYQGQQGAAAPATPTATPAVVTAAAFPQFVFAPANPAPAGKSLLDLFPSIEGSVLLEIARHEFRPGDLYKLDPRHKDRATRQVLDVSSGVVSVRDQAPRDYPTFHSLYLPLITFFNVLGGFASTGGDAVALYQLTSSSSEYLARMVQFSQDYQWSAVLAYHFDFHYKRRREMLRGDYSGWATIDTSLQAEHLIGRERARPLGTPKGSAGGSSRPRDTEPCRNFNKGTCASPCHWNRPHKCLGCGATDHGQSACRRANPPAQA</sequence>
<feature type="region of interest" description="Disordered" evidence="1">
    <location>
        <begin position="1"/>
        <end position="44"/>
    </location>
</feature>
<dbReference type="AlphaFoldDB" id="A0A4Q9PEZ2"/>
<accession>A0A4Q9PEZ2</accession>
<keyword evidence="3" id="KW-1185">Reference proteome</keyword>
<feature type="compositionally biased region" description="Low complexity" evidence="1">
    <location>
        <begin position="1"/>
        <end position="38"/>
    </location>
</feature>
<organism evidence="2 3">
    <name type="scientific">Dichomitus squalens</name>
    <dbReference type="NCBI Taxonomy" id="114155"/>
    <lineage>
        <taxon>Eukaryota</taxon>
        <taxon>Fungi</taxon>
        <taxon>Dikarya</taxon>
        <taxon>Basidiomycota</taxon>
        <taxon>Agaricomycotina</taxon>
        <taxon>Agaricomycetes</taxon>
        <taxon>Polyporales</taxon>
        <taxon>Polyporaceae</taxon>
        <taxon>Dichomitus</taxon>
    </lineage>
</organism>
<dbReference type="Proteomes" id="UP000292082">
    <property type="component" value="Unassembled WGS sequence"/>
</dbReference>
<feature type="region of interest" description="Disordered" evidence="1">
    <location>
        <begin position="264"/>
        <end position="290"/>
    </location>
</feature>
<evidence type="ECO:0000256" key="1">
    <source>
        <dbReference type="SAM" id="MobiDB-lite"/>
    </source>
</evidence>
<protein>
    <submittedName>
        <fullName evidence="2">Uncharacterized protein</fullName>
    </submittedName>
</protein>